<dbReference type="GO" id="GO:0046872">
    <property type="term" value="F:metal ion binding"/>
    <property type="evidence" value="ECO:0007669"/>
    <property type="project" value="UniProtKB-KW"/>
</dbReference>
<evidence type="ECO:0000256" key="2">
    <source>
        <dbReference type="ARBA" id="ARBA00022692"/>
    </source>
</evidence>
<evidence type="ECO:0000313" key="9">
    <source>
        <dbReference type="Proteomes" id="UP000007264"/>
    </source>
</evidence>
<dbReference type="Pfam" id="PF03006">
    <property type="entry name" value="HlyIII"/>
    <property type="match status" value="1"/>
</dbReference>
<dbReference type="InterPro" id="IPR004254">
    <property type="entry name" value="AdipoR/HlyIII-related"/>
</dbReference>
<comment type="subcellular location">
    <subcellularLocation>
        <location evidence="1">Membrane</location>
        <topology evidence="1">Multi-pass membrane protein</topology>
    </subcellularLocation>
</comment>
<dbReference type="GO" id="GO:0009744">
    <property type="term" value="P:response to sucrose"/>
    <property type="evidence" value="ECO:0007669"/>
    <property type="project" value="UniProtKB-ARBA"/>
</dbReference>
<evidence type="ECO:0000256" key="7">
    <source>
        <dbReference type="SAM" id="Phobius"/>
    </source>
</evidence>
<feature type="transmembrane region" description="Helical" evidence="7">
    <location>
        <begin position="235"/>
        <end position="253"/>
    </location>
</feature>
<dbReference type="KEGG" id="csl:COCSUDRAFT_64439"/>
<keyword evidence="5" id="KW-0479">Metal-binding</keyword>
<dbReference type="RefSeq" id="XP_005650871.1">
    <property type="nucleotide sequence ID" value="XM_005650814.1"/>
</dbReference>
<evidence type="ECO:0000256" key="1">
    <source>
        <dbReference type="ARBA" id="ARBA00004141"/>
    </source>
</evidence>
<reference evidence="8 9" key="1">
    <citation type="journal article" date="2012" name="Genome Biol.">
        <title>The genome of the polar eukaryotic microalga coccomyxa subellipsoidea reveals traits of cold adaptation.</title>
        <authorList>
            <person name="Blanc G."/>
            <person name="Agarkova I."/>
            <person name="Grimwood J."/>
            <person name="Kuo A."/>
            <person name="Brueggeman A."/>
            <person name="Dunigan D."/>
            <person name="Gurnon J."/>
            <person name="Ladunga I."/>
            <person name="Lindquist E."/>
            <person name="Lucas S."/>
            <person name="Pangilinan J."/>
            <person name="Proschold T."/>
            <person name="Salamov A."/>
            <person name="Schmutz J."/>
            <person name="Weeks D."/>
            <person name="Yamada T."/>
            <person name="Claverie J.M."/>
            <person name="Grigoriev I."/>
            <person name="Van Etten J."/>
            <person name="Lomsadze A."/>
            <person name="Borodovsky M."/>
        </authorList>
    </citation>
    <scope>NUCLEOTIDE SEQUENCE [LARGE SCALE GENOMIC DNA]</scope>
    <source>
        <strain evidence="8 9">C-169</strain>
    </source>
</reference>
<keyword evidence="2 7" id="KW-0812">Transmembrane</keyword>
<keyword evidence="4 7" id="KW-0472">Membrane</keyword>
<keyword evidence="3 7" id="KW-1133">Transmembrane helix</keyword>
<dbReference type="GeneID" id="17044337"/>
<sequence length="263" mass="28817">MCEQDAGREHLDQSRQTKESSISIIPDAKDAKGELLFRPPGGPCGCWPPSPWAHYVLEDPYERVNVWSHGLPGLLFLLLGIASYSGLYDDAGRQWVHNPLGIFCFCAATTHLGSMMTHIYPDSFALEKLDHLGIVALIIGTPLTALMAHEHGEVPLDVKVIFAAMLASALLAPAARVAGFTAGTVAAVALHWHQVLNWNLGVQLALYGAAAVFFLRSKLLEPKLKRWQGFYDHHLLHYVVTVASTLHLFYIMAATNEGAGHFT</sequence>
<feature type="binding site" evidence="5">
    <location>
        <position position="118"/>
    </location>
    <ligand>
        <name>Zn(2+)</name>
        <dbReference type="ChEBI" id="CHEBI:29105"/>
    </ligand>
</feature>
<dbReference type="GO" id="GO:0016020">
    <property type="term" value="C:membrane"/>
    <property type="evidence" value="ECO:0007669"/>
    <property type="project" value="UniProtKB-SubCell"/>
</dbReference>
<feature type="region of interest" description="Disordered" evidence="6">
    <location>
        <begin position="1"/>
        <end position="23"/>
    </location>
</feature>
<evidence type="ECO:0000256" key="6">
    <source>
        <dbReference type="SAM" id="MobiDB-lite"/>
    </source>
</evidence>
<dbReference type="STRING" id="574566.I0Z6Q8"/>
<accession>I0Z6Q8</accession>
<name>I0Z6Q8_COCSC</name>
<dbReference type="Proteomes" id="UP000007264">
    <property type="component" value="Unassembled WGS sequence"/>
</dbReference>
<dbReference type="OrthoDB" id="530204at2759"/>
<evidence type="ECO:0008006" key="10">
    <source>
        <dbReference type="Google" id="ProtNLM"/>
    </source>
</evidence>
<organism evidence="8 9">
    <name type="scientific">Coccomyxa subellipsoidea (strain C-169)</name>
    <name type="common">Green microalga</name>
    <dbReference type="NCBI Taxonomy" id="574566"/>
    <lineage>
        <taxon>Eukaryota</taxon>
        <taxon>Viridiplantae</taxon>
        <taxon>Chlorophyta</taxon>
        <taxon>core chlorophytes</taxon>
        <taxon>Trebouxiophyceae</taxon>
        <taxon>Trebouxiophyceae incertae sedis</taxon>
        <taxon>Coccomyxaceae</taxon>
        <taxon>Coccomyxa</taxon>
        <taxon>Coccomyxa subellipsoidea</taxon>
    </lineage>
</organism>
<feature type="transmembrane region" description="Helical" evidence="7">
    <location>
        <begin position="132"/>
        <end position="148"/>
    </location>
</feature>
<dbReference type="EMBL" id="AGSI01000002">
    <property type="protein sequence ID" value="EIE26327.1"/>
    <property type="molecule type" value="Genomic_DNA"/>
</dbReference>
<keyword evidence="5" id="KW-0862">Zinc</keyword>
<feature type="transmembrane region" description="Helical" evidence="7">
    <location>
        <begin position="100"/>
        <end position="120"/>
    </location>
</feature>
<feature type="transmembrane region" description="Helical" evidence="7">
    <location>
        <begin position="196"/>
        <end position="215"/>
    </location>
</feature>
<dbReference type="eggNOG" id="KOG2914">
    <property type="taxonomic scope" value="Eukaryota"/>
</dbReference>
<feature type="transmembrane region" description="Helical" evidence="7">
    <location>
        <begin position="66"/>
        <end position="88"/>
    </location>
</feature>
<evidence type="ECO:0000256" key="3">
    <source>
        <dbReference type="ARBA" id="ARBA00022989"/>
    </source>
</evidence>
<feature type="transmembrane region" description="Helical" evidence="7">
    <location>
        <begin position="160"/>
        <end position="190"/>
    </location>
</feature>
<protein>
    <recommendedName>
        <fullName evidence="10">HlyIII-domain-containing protein</fullName>
    </recommendedName>
</protein>
<comment type="caution">
    <text evidence="8">The sequence shown here is derived from an EMBL/GenBank/DDBJ whole genome shotgun (WGS) entry which is preliminary data.</text>
</comment>
<evidence type="ECO:0000256" key="5">
    <source>
        <dbReference type="PIRSR" id="PIRSR604254-1"/>
    </source>
</evidence>
<keyword evidence="9" id="KW-1185">Reference proteome</keyword>
<gene>
    <name evidence="8" type="ORF">COCSUDRAFT_64439</name>
</gene>
<feature type="compositionally biased region" description="Basic and acidic residues" evidence="6">
    <location>
        <begin position="1"/>
        <end position="18"/>
    </location>
</feature>
<evidence type="ECO:0000313" key="8">
    <source>
        <dbReference type="EMBL" id="EIE26327.1"/>
    </source>
</evidence>
<evidence type="ECO:0000256" key="4">
    <source>
        <dbReference type="ARBA" id="ARBA00023136"/>
    </source>
</evidence>
<dbReference type="AlphaFoldDB" id="I0Z6Q8"/>
<proteinExistence type="predicted"/>